<accession>A0A4Y2H7Z2</accession>
<keyword evidence="2" id="KW-1185">Reference proteome</keyword>
<protein>
    <submittedName>
        <fullName evidence="1">Uncharacterized protein</fullName>
    </submittedName>
</protein>
<dbReference type="AlphaFoldDB" id="A0A4Y2H7Z2"/>
<evidence type="ECO:0000313" key="1">
    <source>
        <dbReference type="EMBL" id="GBM61697.1"/>
    </source>
</evidence>
<organism evidence="1 2">
    <name type="scientific">Araneus ventricosus</name>
    <name type="common">Orbweaver spider</name>
    <name type="synonym">Epeira ventricosa</name>
    <dbReference type="NCBI Taxonomy" id="182803"/>
    <lineage>
        <taxon>Eukaryota</taxon>
        <taxon>Metazoa</taxon>
        <taxon>Ecdysozoa</taxon>
        <taxon>Arthropoda</taxon>
        <taxon>Chelicerata</taxon>
        <taxon>Arachnida</taxon>
        <taxon>Araneae</taxon>
        <taxon>Araneomorphae</taxon>
        <taxon>Entelegynae</taxon>
        <taxon>Araneoidea</taxon>
        <taxon>Araneidae</taxon>
        <taxon>Araneus</taxon>
    </lineage>
</organism>
<dbReference type="Proteomes" id="UP000499080">
    <property type="component" value="Unassembled WGS sequence"/>
</dbReference>
<sequence length="84" mass="9748">MVYGQFLYLLGEFFRNSMSPSQMLTNDTFLQILPTQEGSGLCPLLTIRLAMYLRIQIFVPPHTILYVVILSGDRWNSRTKIHLK</sequence>
<dbReference type="EMBL" id="BGPR01001780">
    <property type="protein sequence ID" value="GBM61697.1"/>
    <property type="molecule type" value="Genomic_DNA"/>
</dbReference>
<proteinExistence type="predicted"/>
<evidence type="ECO:0000313" key="2">
    <source>
        <dbReference type="Proteomes" id="UP000499080"/>
    </source>
</evidence>
<comment type="caution">
    <text evidence="1">The sequence shown here is derived from an EMBL/GenBank/DDBJ whole genome shotgun (WGS) entry which is preliminary data.</text>
</comment>
<gene>
    <name evidence="1" type="ORF">AVEN_57127_1</name>
</gene>
<name>A0A4Y2H7Z2_ARAVE</name>
<reference evidence="1 2" key="1">
    <citation type="journal article" date="2019" name="Sci. Rep.">
        <title>Orb-weaving spider Araneus ventricosus genome elucidates the spidroin gene catalogue.</title>
        <authorList>
            <person name="Kono N."/>
            <person name="Nakamura H."/>
            <person name="Ohtoshi R."/>
            <person name="Moran D.A.P."/>
            <person name="Shinohara A."/>
            <person name="Yoshida Y."/>
            <person name="Fujiwara M."/>
            <person name="Mori M."/>
            <person name="Tomita M."/>
            <person name="Arakawa K."/>
        </authorList>
    </citation>
    <scope>NUCLEOTIDE SEQUENCE [LARGE SCALE GENOMIC DNA]</scope>
</reference>